<evidence type="ECO:0000256" key="1">
    <source>
        <dbReference type="ARBA" id="ARBA00004479"/>
    </source>
</evidence>
<evidence type="ECO:0000256" key="7">
    <source>
        <dbReference type="ARBA" id="ARBA00022777"/>
    </source>
</evidence>
<dbReference type="OMA" id="RSECICE"/>
<dbReference type="PANTHER" id="PTHR27005">
    <property type="entry name" value="WALL-ASSOCIATED RECEPTOR KINASE-LIKE 21"/>
    <property type="match status" value="1"/>
</dbReference>
<keyword evidence="2" id="KW-0723">Serine/threonine-protein kinase</keyword>
<organism evidence="11 12">
    <name type="scientific">Nelumbo nucifera</name>
    <name type="common">Sacred lotus</name>
    <dbReference type="NCBI Taxonomy" id="4432"/>
    <lineage>
        <taxon>Eukaryota</taxon>
        <taxon>Viridiplantae</taxon>
        <taxon>Streptophyta</taxon>
        <taxon>Embryophyta</taxon>
        <taxon>Tracheophyta</taxon>
        <taxon>Spermatophyta</taxon>
        <taxon>Magnoliopsida</taxon>
        <taxon>Proteales</taxon>
        <taxon>Nelumbonaceae</taxon>
        <taxon>Nelumbo</taxon>
    </lineage>
</organism>
<keyword evidence="7" id="KW-0418">Kinase</keyword>
<evidence type="ECO:0000256" key="3">
    <source>
        <dbReference type="ARBA" id="ARBA00022679"/>
    </source>
</evidence>
<dbReference type="InterPro" id="IPR000719">
    <property type="entry name" value="Prot_kinase_dom"/>
</dbReference>
<evidence type="ECO:0000256" key="9">
    <source>
        <dbReference type="ARBA" id="ARBA00022989"/>
    </source>
</evidence>
<dbReference type="InterPro" id="IPR011009">
    <property type="entry name" value="Kinase-like_dom_sf"/>
</dbReference>
<dbReference type="PROSITE" id="PS00108">
    <property type="entry name" value="PROTEIN_KINASE_ST"/>
    <property type="match status" value="1"/>
</dbReference>
<keyword evidence="5" id="KW-0732">Signal</keyword>
<dbReference type="FunFam" id="1.10.510.10:FF:000084">
    <property type="entry name" value="Wall-associated receptor kinase 2"/>
    <property type="match status" value="1"/>
</dbReference>
<evidence type="ECO:0000256" key="4">
    <source>
        <dbReference type="ARBA" id="ARBA00022692"/>
    </source>
</evidence>
<keyword evidence="4" id="KW-0812">Transmembrane</keyword>
<dbReference type="OrthoDB" id="4062651at2759"/>
<evidence type="ECO:0000256" key="6">
    <source>
        <dbReference type="ARBA" id="ARBA00022741"/>
    </source>
</evidence>
<dbReference type="Gene3D" id="1.10.510.10">
    <property type="entry name" value="Transferase(Phosphotransferase) domain 1"/>
    <property type="match status" value="1"/>
</dbReference>
<accession>A0A1U8BDC6</accession>
<keyword evidence="10" id="KW-0472">Membrane</keyword>
<dbReference type="SUPFAM" id="SSF56112">
    <property type="entry name" value="Protein kinase-like (PK-like)"/>
    <property type="match status" value="1"/>
</dbReference>
<dbReference type="GeneID" id="104613406"/>
<dbReference type="eggNOG" id="ENOG502RMXX">
    <property type="taxonomic scope" value="Eukaryota"/>
</dbReference>
<reference evidence="12" key="1">
    <citation type="submission" date="2025-08" db="UniProtKB">
        <authorList>
            <consortium name="RefSeq"/>
        </authorList>
    </citation>
    <scope>IDENTIFICATION</scope>
</reference>
<keyword evidence="6" id="KW-0547">Nucleotide-binding</keyword>
<dbReference type="GO" id="GO:0004674">
    <property type="term" value="F:protein serine/threonine kinase activity"/>
    <property type="evidence" value="ECO:0007669"/>
    <property type="project" value="UniProtKB-KW"/>
</dbReference>
<dbReference type="InterPro" id="IPR045274">
    <property type="entry name" value="WAK-like"/>
</dbReference>
<dbReference type="AlphaFoldDB" id="A0A1U8BDC6"/>
<evidence type="ECO:0000256" key="2">
    <source>
        <dbReference type="ARBA" id="ARBA00022527"/>
    </source>
</evidence>
<dbReference type="CDD" id="cd14066">
    <property type="entry name" value="STKc_IRAK"/>
    <property type="match status" value="1"/>
</dbReference>
<dbReference type="Proteomes" id="UP000189703">
    <property type="component" value="Unplaced"/>
</dbReference>
<keyword evidence="3" id="KW-0808">Transferase</keyword>
<keyword evidence="11" id="KW-1185">Reference proteome</keyword>
<dbReference type="SMART" id="SM00220">
    <property type="entry name" value="S_TKc"/>
    <property type="match status" value="1"/>
</dbReference>
<comment type="subcellular location">
    <subcellularLocation>
        <location evidence="1">Membrane</location>
        <topology evidence="1">Single-pass type I membrane protein</topology>
    </subcellularLocation>
</comment>
<evidence type="ECO:0000313" key="12">
    <source>
        <dbReference type="RefSeq" id="XP_010279502.1"/>
    </source>
</evidence>
<evidence type="ECO:0000256" key="8">
    <source>
        <dbReference type="ARBA" id="ARBA00022840"/>
    </source>
</evidence>
<dbReference type="GO" id="GO:0005524">
    <property type="term" value="F:ATP binding"/>
    <property type="evidence" value="ECO:0007669"/>
    <property type="project" value="UniProtKB-KW"/>
</dbReference>
<dbReference type="FunFam" id="3.30.200.20:FF:000043">
    <property type="entry name" value="Wall-associated receptor kinase 2"/>
    <property type="match status" value="1"/>
</dbReference>
<keyword evidence="8" id="KW-0067">ATP-binding</keyword>
<name>A0A1U8BDC6_NELNU</name>
<dbReference type="GO" id="GO:0005886">
    <property type="term" value="C:plasma membrane"/>
    <property type="evidence" value="ECO:0000318"/>
    <property type="project" value="GO_Central"/>
</dbReference>
<proteinExistence type="predicted"/>
<dbReference type="GO" id="GO:0007166">
    <property type="term" value="P:cell surface receptor signaling pathway"/>
    <property type="evidence" value="ECO:0000318"/>
    <property type="project" value="GO_Central"/>
</dbReference>
<dbReference type="PANTHER" id="PTHR27005:SF515">
    <property type="entry name" value="WALL-ASSOCIATED RECEPTOR KINASE-LIKE 10-RELATED"/>
    <property type="match status" value="1"/>
</dbReference>
<keyword evidence="9" id="KW-1133">Transmembrane helix</keyword>
<dbReference type="Gene3D" id="3.30.200.20">
    <property type="entry name" value="Phosphorylase Kinase, domain 1"/>
    <property type="match status" value="1"/>
</dbReference>
<dbReference type="PROSITE" id="PS50011">
    <property type="entry name" value="PROTEIN_KINASE_DOM"/>
    <property type="match status" value="1"/>
</dbReference>
<sequence>MNISFVGTPFSFSYFNSLTVNGCDSIALVHTGDNGAPTGCVTACLDVTTGTHMDTDGYSGDGFCQTGIPPSIQFLNISIIRFGNDTAVGKCVDAFLNFIGYVIMRDVDKVIGDLIKNGTVQLRWRIEDEALECGPKSTRVPYQSSNGTYVYYCECDYAYEGNPYLPDGCKGCRKGYEDVCNRRRRFPVKVVSLAVGLSVGLLLLLAAGYWLYKVLKRRKIKKRKEKFFKRNGGLLLQQQISSEKGSIEKTKVFKVEELEKATDNYNENRILGQGGQGTVYKGMLSDGRIVAIKKSKILDDDQVEQFINEVAILTQINHKNVVKLLGCCLETEVPSLVYEFISNGNLFDRIHDQSEDYIFSWDDRVRIATEVAGALAYLHSATSMPIYHRDIKSANILLDNKYKAKVSDFGTSRTITTDKTHLTTIVQGTFGYLDPEYFQSSQFTEKSDVYSLGVVLVELLTGEMPISCTRPLEERNLATYFVSSIEKDILFDILDEHIVKECKKEEILAIANLAKRCLDLNSKRRPTMKEVAMELEGLKTKQVNTLAGQNNQEVECSMVEPPGLWDTGSTSTTCTSSGGVMLPQDTEPLLFTT</sequence>
<evidence type="ECO:0000313" key="11">
    <source>
        <dbReference type="Proteomes" id="UP000189703"/>
    </source>
</evidence>
<gene>
    <name evidence="12" type="primary">LOC104613406</name>
</gene>
<dbReference type="InterPro" id="IPR008271">
    <property type="entry name" value="Ser/Thr_kinase_AS"/>
</dbReference>
<dbReference type="KEGG" id="nnu:104613406"/>
<dbReference type="Pfam" id="PF00069">
    <property type="entry name" value="Pkinase"/>
    <property type="match status" value="1"/>
</dbReference>
<protein>
    <submittedName>
        <fullName evidence="12">Wall-associated receptor kinase-like 11</fullName>
    </submittedName>
</protein>
<dbReference type="RefSeq" id="XP_010279502.1">
    <property type="nucleotide sequence ID" value="XM_010281200.2"/>
</dbReference>
<evidence type="ECO:0000256" key="10">
    <source>
        <dbReference type="ARBA" id="ARBA00023136"/>
    </source>
</evidence>
<evidence type="ECO:0000256" key="5">
    <source>
        <dbReference type="ARBA" id="ARBA00022729"/>
    </source>
</evidence>